<comment type="similarity">
    <text evidence="2">Belongs to the flavin monoamine oxidase family.</text>
</comment>
<dbReference type="InterPro" id="IPR036188">
    <property type="entry name" value="FAD/NAD-bd_sf"/>
</dbReference>
<dbReference type="SUPFAM" id="SSF54373">
    <property type="entry name" value="FAD-linked reductases, C-terminal domain"/>
    <property type="match status" value="1"/>
</dbReference>
<evidence type="ECO:0000256" key="2">
    <source>
        <dbReference type="ARBA" id="ARBA00005995"/>
    </source>
</evidence>
<dbReference type="AlphaFoldDB" id="A0A7X1FNR3"/>
<dbReference type="PROSITE" id="PS51318">
    <property type="entry name" value="TAT"/>
    <property type="match status" value="1"/>
</dbReference>
<accession>A0A7X1FNR3</accession>
<reference evidence="6 7" key="1">
    <citation type="submission" date="2020-08" db="EMBL/GenBank/DDBJ databases">
        <title>The genome sequence of type strain Novosphingobium flavum NBRC 111647.</title>
        <authorList>
            <person name="Liu Y."/>
        </authorList>
    </citation>
    <scope>NUCLEOTIDE SEQUENCE [LARGE SCALE GENOMIC DNA]</scope>
    <source>
        <strain evidence="6 7">NBRC 111647</strain>
    </source>
</reference>
<dbReference type="Gene3D" id="3.90.660.10">
    <property type="match status" value="1"/>
</dbReference>
<organism evidence="6 7">
    <name type="scientific">Novosphingobium flavum</name>
    <dbReference type="NCBI Taxonomy" id="1778672"/>
    <lineage>
        <taxon>Bacteria</taxon>
        <taxon>Pseudomonadati</taxon>
        <taxon>Pseudomonadota</taxon>
        <taxon>Alphaproteobacteria</taxon>
        <taxon>Sphingomonadales</taxon>
        <taxon>Sphingomonadaceae</taxon>
        <taxon>Novosphingobium</taxon>
    </lineage>
</organism>
<gene>
    <name evidence="6" type="ORF">H7F51_01525</name>
</gene>
<evidence type="ECO:0000313" key="7">
    <source>
        <dbReference type="Proteomes" id="UP000566813"/>
    </source>
</evidence>
<dbReference type="InterPro" id="IPR050703">
    <property type="entry name" value="Flavin_MAO"/>
</dbReference>
<proteinExistence type="inferred from homology"/>
<evidence type="ECO:0000256" key="1">
    <source>
        <dbReference type="ARBA" id="ARBA00001974"/>
    </source>
</evidence>
<dbReference type="RefSeq" id="WP_185662433.1">
    <property type="nucleotide sequence ID" value="NZ_JACLAW010000001.1"/>
</dbReference>
<feature type="binding site" evidence="4">
    <location>
        <begin position="90"/>
        <end position="91"/>
    </location>
    <ligand>
        <name>FAD</name>
        <dbReference type="ChEBI" id="CHEBI:57692"/>
    </ligand>
</feature>
<dbReference type="PRINTS" id="PR00757">
    <property type="entry name" value="AMINEOXDASEF"/>
</dbReference>
<keyword evidence="7" id="KW-1185">Reference proteome</keyword>
<keyword evidence="3" id="KW-0560">Oxidoreductase</keyword>
<evidence type="ECO:0000256" key="3">
    <source>
        <dbReference type="ARBA" id="ARBA00023002"/>
    </source>
</evidence>
<name>A0A7X1FNR3_9SPHN</name>
<sequence>MRGTILRDALQLARRVERRAAGLPDPEHLSSTGLARRHVLGMLGTGAATMAAPALASPPVRSVAIVGGGLAGLNALKVLSERGIDARLYEARSRLGGRVLTLRDERAPGTWEEMGGQLVNSDHADIIRLSHQFGIRLIDRKARGGRELVIRGGQRVSTAQLARELAPIASQIARDSELLDRGGRAAVARLDRMSVAEYLARHRALLASDAVRVLLEQGIRTEFGVEPREASAVELIFNLPTVNGRAFETLGNSDERFVLEGGSGRLVDAMAQAHASRIDTGRQLVALTPTGSQTELRFADGTTVAADRVVLTLPPALLGQIDHGGLFSAPWQAAARELRLGRNEKLNARYDRRVWKQPMGEAGSTWDATREALFAEVWDCSAGQDSHAGILTWFFGGDQTKLYSEAGVRTKLETTVGSALGDLTGVASDQAHLSSWSREPFTQGAYINFSKGQFTRFGSLTWLEAGRKVTRTARSGPIIFAGEHTSDAWPGYMNGAAQTGRLAAETILADR</sequence>
<feature type="domain" description="Amine oxidase" evidence="5">
    <location>
        <begin position="70"/>
        <end position="508"/>
    </location>
</feature>
<evidence type="ECO:0000259" key="5">
    <source>
        <dbReference type="Pfam" id="PF01593"/>
    </source>
</evidence>
<protein>
    <submittedName>
        <fullName evidence="6">FAD-dependent oxidoreductase</fullName>
    </submittedName>
</protein>
<dbReference type="Proteomes" id="UP000566813">
    <property type="component" value="Unassembled WGS sequence"/>
</dbReference>
<dbReference type="Gene3D" id="1.10.405.10">
    <property type="entry name" value="Guanine Nucleotide Dissociation Inhibitor, domain 1"/>
    <property type="match status" value="1"/>
</dbReference>
<dbReference type="InterPro" id="IPR001613">
    <property type="entry name" value="Flavin_amine_oxidase"/>
</dbReference>
<comment type="cofactor">
    <cofactor evidence="1">
        <name>FAD</name>
        <dbReference type="ChEBI" id="CHEBI:57692"/>
    </cofactor>
</comment>
<dbReference type="PANTHER" id="PTHR43563">
    <property type="entry name" value="AMINE OXIDASE"/>
    <property type="match status" value="1"/>
</dbReference>
<dbReference type="GO" id="GO:0016491">
    <property type="term" value="F:oxidoreductase activity"/>
    <property type="evidence" value="ECO:0007669"/>
    <property type="project" value="UniProtKB-KW"/>
</dbReference>
<dbReference type="PANTHER" id="PTHR43563:SF1">
    <property type="entry name" value="AMINE OXIDASE [FLAVIN-CONTAINING] B"/>
    <property type="match status" value="1"/>
</dbReference>
<dbReference type="EMBL" id="JACLAW010000001">
    <property type="protein sequence ID" value="MBC2664191.1"/>
    <property type="molecule type" value="Genomic_DNA"/>
</dbReference>
<dbReference type="InterPro" id="IPR006311">
    <property type="entry name" value="TAT_signal"/>
</dbReference>
<dbReference type="Pfam" id="PF01593">
    <property type="entry name" value="Amino_oxidase"/>
    <property type="match status" value="1"/>
</dbReference>
<comment type="caution">
    <text evidence="6">The sequence shown here is derived from an EMBL/GenBank/DDBJ whole genome shotgun (WGS) entry which is preliminary data.</text>
</comment>
<dbReference type="SUPFAM" id="SSF51905">
    <property type="entry name" value="FAD/NAD(P)-binding domain"/>
    <property type="match status" value="1"/>
</dbReference>
<dbReference type="InterPro" id="IPR002937">
    <property type="entry name" value="Amino_oxidase"/>
</dbReference>
<dbReference type="Gene3D" id="3.50.50.60">
    <property type="entry name" value="FAD/NAD(P)-binding domain"/>
    <property type="match status" value="1"/>
</dbReference>
<evidence type="ECO:0000256" key="4">
    <source>
        <dbReference type="PIRSR" id="PIRSR601613-1"/>
    </source>
</evidence>
<evidence type="ECO:0000313" key="6">
    <source>
        <dbReference type="EMBL" id="MBC2664191.1"/>
    </source>
</evidence>